<feature type="region of interest" description="Disordered" evidence="1">
    <location>
        <begin position="1"/>
        <end position="26"/>
    </location>
</feature>
<feature type="region of interest" description="Disordered" evidence="1">
    <location>
        <begin position="248"/>
        <end position="286"/>
    </location>
</feature>
<organism evidence="3 4">
    <name type="scientific">Cyclospora cayetanensis</name>
    <dbReference type="NCBI Taxonomy" id="88456"/>
    <lineage>
        <taxon>Eukaryota</taxon>
        <taxon>Sar</taxon>
        <taxon>Alveolata</taxon>
        <taxon>Apicomplexa</taxon>
        <taxon>Conoidasida</taxon>
        <taxon>Coccidia</taxon>
        <taxon>Eucoccidiorida</taxon>
        <taxon>Eimeriorina</taxon>
        <taxon>Eimeriidae</taxon>
        <taxon>Cyclospora</taxon>
    </lineage>
</organism>
<feature type="compositionally biased region" description="Low complexity" evidence="1">
    <location>
        <begin position="15"/>
        <end position="24"/>
    </location>
</feature>
<dbReference type="Gene3D" id="1.10.472.80">
    <property type="entry name" value="Ypt/Rab-GAP domain of gyp1p, domain 3"/>
    <property type="match status" value="1"/>
</dbReference>
<protein>
    <submittedName>
        <fullName evidence="4">Uncharacterized protein LOC34623527</fullName>
    </submittedName>
</protein>
<evidence type="ECO:0000256" key="1">
    <source>
        <dbReference type="SAM" id="MobiDB-lite"/>
    </source>
</evidence>
<dbReference type="AlphaFoldDB" id="A0A6P6RSU3"/>
<dbReference type="GO" id="GO:0005096">
    <property type="term" value="F:GTPase activator activity"/>
    <property type="evidence" value="ECO:0007669"/>
    <property type="project" value="TreeGrafter"/>
</dbReference>
<evidence type="ECO:0000313" key="3">
    <source>
        <dbReference type="Proteomes" id="UP000515125"/>
    </source>
</evidence>
<dbReference type="Pfam" id="PF00566">
    <property type="entry name" value="RabGAP-TBC"/>
    <property type="match status" value="1"/>
</dbReference>
<reference evidence="4" key="1">
    <citation type="submission" date="2025-08" db="UniProtKB">
        <authorList>
            <consortium name="RefSeq"/>
        </authorList>
    </citation>
    <scope>IDENTIFICATION</scope>
</reference>
<feature type="compositionally biased region" description="Polar residues" evidence="1">
    <location>
        <begin position="51"/>
        <end position="62"/>
    </location>
</feature>
<feature type="region of interest" description="Disordered" evidence="1">
    <location>
        <begin position="49"/>
        <end position="69"/>
    </location>
</feature>
<sequence length="962" mass="104467">MENRAGCPEAHDGGASRTGASRAAELASQTQGALAAAEFSSMLRESLFSEGENTTSCNNSGRVSGRTEDRCSDTLEKLETIGAAAEQTRTPRRLCVSSLLGVYNSPLGMQKGVPQMQESEEALQPVQGHSGKDCSSGASPSTLSDIGVLPLVEAVSLSPLPALLYMEKRESGCDCCVSDSGNCKFNAATRGEACCSVRRCSSSGAAPDHVAGSRHSSSGLLKETAKHLRALHIDLCCSRQPSGEPLCFPPSRSSKYSGSSGRGCSGRRPTLSPQSSKLSSTSNSRQSLPWLRQRHFSFSGVMTHSLWDTRICPCRPSPVAGTHRSCSTSALTLQFEPSEPLGAHPGCLQESVGRASARHAEAACVLEFDDPLVRLESLRLQHQPRSPLMLLRCCSSPVADLLQQTNGDSCPSVADASCSSARGGGSFEISGASGAVEIPASGVPSLESASQAAVEAFPCRSLPIAVLLESCYGFLWGADLSARVEAYEAKTAPQRRKQAQLWEALLAADPTLSDRKMVKQLVRRGIPDHLRQALLHCRGKVWAVFLGADALLDSDPGAFERLQQEQLPRDVSGQIEVDLPRTFPSNKRFRCNNGICALRRVLRGFAAARPAVGYCQGLNFLAATMLLFQKEELALASLLQLVVSTDKDKGLQIGRYYTSGMADLRRDMKVLEILIRQKAPRVYQVLKKTGVEVEWIAAEWFLCLFSTSCPEPTVLRIWDCLILEGPKILFRVALGVIFFFEGQLAKMQSLEQVMGSLKGKLSLLVEHNELLHQCFNRLRRFPRRKLQQLQQTVAAGLADPCRCSLHLQQQPPEEEQQQDSRRRRLLSFKRLSRQRSACEEVQPRMQQSLATWRKRLSMVSSRVAIRRKGGASTGQGGFSFFGGSHLPDRSGTGSLLDCSARQMHPPSTRGELASVSADPQHYALLACSRGERMTFPNSRFSALRDGGEAEGTEGEGREAAAP</sequence>
<dbReference type="RefSeq" id="XP_026190619.1">
    <property type="nucleotide sequence ID" value="XM_026334834.1"/>
</dbReference>
<dbReference type="InterPro" id="IPR050302">
    <property type="entry name" value="Rab_GAP_TBC_domain"/>
</dbReference>
<evidence type="ECO:0000259" key="2">
    <source>
        <dbReference type="SMART" id="SM00164"/>
    </source>
</evidence>
<gene>
    <name evidence="4" type="primary">LOC34623527</name>
</gene>
<dbReference type="OrthoDB" id="294251at2759"/>
<dbReference type="InterPro" id="IPR000195">
    <property type="entry name" value="Rab-GAP-TBC_dom"/>
</dbReference>
<feature type="region of interest" description="Disordered" evidence="1">
    <location>
        <begin position="113"/>
        <end position="139"/>
    </location>
</feature>
<evidence type="ECO:0000313" key="4">
    <source>
        <dbReference type="RefSeq" id="XP_026190619.1"/>
    </source>
</evidence>
<dbReference type="InterPro" id="IPR035969">
    <property type="entry name" value="Rab-GAP_TBC_sf"/>
</dbReference>
<dbReference type="PANTHER" id="PTHR47219">
    <property type="entry name" value="RAB GTPASE-ACTIVATING PROTEIN 1-LIKE"/>
    <property type="match status" value="1"/>
</dbReference>
<feature type="compositionally biased region" description="Low complexity" evidence="1">
    <location>
        <begin position="266"/>
        <end position="286"/>
    </location>
</feature>
<dbReference type="SMART" id="SM00164">
    <property type="entry name" value="TBC"/>
    <property type="match status" value="1"/>
</dbReference>
<dbReference type="PANTHER" id="PTHR47219:SF20">
    <property type="entry name" value="TBC1 DOMAIN FAMILY MEMBER 2B"/>
    <property type="match status" value="1"/>
</dbReference>
<dbReference type="GO" id="GO:0031267">
    <property type="term" value="F:small GTPase binding"/>
    <property type="evidence" value="ECO:0007669"/>
    <property type="project" value="TreeGrafter"/>
</dbReference>
<dbReference type="Gene3D" id="1.10.8.270">
    <property type="entry name" value="putative rabgap domain of human tbc1 domain family member 14 like domains"/>
    <property type="match status" value="1"/>
</dbReference>
<feature type="compositionally biased region" description="Basic and acidic residues" evidence="1">
    <location>
        <begin position="1"/>
        <end position="14"/>
    </location>
</feature>
<dbReference type="Proteomes" id="UP000515125">
    <property type="component" value="Unplaced"/>
</dbReference>
<accession>A0A6P6RSU3</accession>
<keyword evidence="3" id="KW-1185">Reference proteome</keyword>
<dbReference type="GeneID" id="34623527"/>
<feature type="domain" description="Rab-GAP TBC" evidence="2">
    <location>
        <begin position="529"/>
        <end position="748"/>
    </location>
</feature>
<proteinExistence type="predicted"/>
<feature type="region of interest" description="Disordered" evidence="1">
    <location>
        <begin position="938"/>
        <end position="962"/>
    </location>
</feature>
<name>A0A6P6RSU3_9EIME</name>
<dbReference type="SUPFAM" id="SSF47923">
    <property type="entry name" value="Ypt/Rab-GAP domain of gyp1p"/>
    <property type="match status" value="2"/>
</dbReference>